<dbReference type="InterPro" id="IPR029058">
    <property type="entry name" value="AB_hydrolase_fold"/>
</dbReference>
<evidence type="ECO:0000313" key="3">
    <source>
        <dbReference type="Proteomes" id="UP000183945"/>
    </source>
</evidence>
<dbReference type="PANTHER" id="PTHR39624">
    <property type="entry name" value="PROTEIN INVOLVED IN RIMO-MEDIATED BETA-METHYLTHIOLATION OF RIBOSOMAL PROTEIN S12 YCAO"/>
    <property type="match status" value="1"/>
</dbReference>
<dbReference type="ESTHER" id="9flao-a0a1m5cf02">
    <property type="family name" value="Est-OsmC"/>
</dbReference>
<dbReference type="STRING" id="1073325.SAMN05444483_101493"/>
<dbReference type="Proteomes" id="UP000183945">
    <property type="component" value="Unassembled WGS sequence"/>
</dbReference>
<name>A0A1M5CF02_SALEC</name>
<proteinExistence type="predicted"/>
<sequence length="404" mass="45349">MKTEKISFTNKNGEELAGYLDLPFNQDPHNFVLFAHCFTCNKNFFAPKNISRTLANNGYGVLRFDFTGLGQSEGEFSESNFSGNIQDLLAAAAYLEENYQAPSLLVGHSLGGAAVLFAASQLDSVKAVTTIAAPSTTAHVQHLIKDSISEIKKKGKAKVNIGGRDFNIKKQFLDDIEKHDLKTYLKKLKKALLIMHSPQDEIVNIKNAEELYISAWHPKSFVSLDGTKHLLAEKEDSIYAAKVIASWASRYLEIEKKEIPETQADVVAGLEKEDGFTTFMNAGNHNFLADEPTKFGGKNYGPNPYQFLSSGLAACTSMTLQMYAKRKKWPLENVETHVDYSREHYEDCKNCEDKTNKIDTFKREIKLFGTLDEKQRQRLLEIADRCPVHKSLTSETQITTKLIS</sequence>
<dbReference type="InterPro" id="IPR022742">
    <property type="entry name" value="Hydrolase_4"/>
</dbReference>
<organism evidence="2 3">
    <name type="scientific">Salegentibacter echinorum</name>
    <dbReference type="NCBI Taxonomy" id="1073325"/>
    <lineage>
        <taxon>Bacteria</taxon>
        <taxon>Pseudomonadati</taxon>
        <taxon>Bacteroidota</taxon>
        <taxon>Flavobacteriia</taxon>
        <taxon>Flavobacteriales</taxon>
        <taxon>Flavobacteriaceae</taxon>
        <taxon>Salegentibacter</taxon>
    </lineage>
</organism>
<gene>
    <name evidence="2" type="ORF">SAMN05444483_101493</name>
</gene>
<dbReference type="SUPFAM" id="SSF53474">
    <property type="entry name" value="alpha/beta-Hydrolases"/>
    <property type="match status" value="1"/>
</dbReference>
<dbReference type="RefSeq" id="WP_072876325.1">
    <property type="nucleotide sequence ID" value="NZ_FQVT01000001.1"/>
</dbReference>
<protein>
    <submittedName>
        <fullName evidence="2">Putative redox protein</fullName>
    </submittedName>
</protein>
<dbReference type="AlphaFoldDB" id="A0A1M5CF02"/>
<evidence type="ECO:0000313" key="2">
    <source>
        <dbReference type="EMBL" id="SHF53291.1"/>
    </source>
</evidence>
<accession>A0A1M5CF02</accession>
<feature type="domain" description="Serine aminopeptidase S33" evidence="1">
    <location>
        <begin position="27"/>
        <end position="137"/>
    </location>
</feature>
<dbReference type="InterPro" id="IPR015946">
    <property type="entry name" value="KH_dom-like_a/b"/>
</dbReference>
<keyword evidence="3" id="KW-1185">Reference proteome</keyword>
<dbReference type="Pfam" id="PF02566">
    <property type="entry name" value="OsmC"/>
    <property type="match status" value="1"/>
</dbReference>
<dbReference type="EMBL" id="FQVT01000001">
    <property type="protein sequence ID" value="SHF53291.1"/>
    <property type="molecule type" value="Genomic_DNA"/>
</dbReference>
<dbReference type="Gene3D" id="3.40.50.1820">
    <property type="entry name" value="alpha/beta hydrolase"/>
    <property type="match status" value="1"/>
</dbReference>
<dbReference type="InterPro" id="IPR003718">
    <property type="entry name" value="OsmC/Ohr_fam"/>
</dbReference>
<dbReference type="InterPro" id="IPR036102">
    <property type="entry name" value="OsmC/Ohrsf"/>
</dbReference>
<reference evidence="3" key="1">
    <citation type="submission" date="2016-11" db="EMBL/GenBank/DDBJ databases">
        <authorList>
            <person name="Varghese N."/>
            <person name="Submissions S."/>
        </authorList>
    </citation>
    <scope>NUCLEOTIDE SEQUENCE [LARGE SCALE GENOMIC DNA]</scope>
    <source>
        <strain evidence="3">DSM 24579</strain>
    </source>
</reference>
<dbReference type="PANTHER" id="PTHR39624:SF2">
    <property type="entry name" value="OSMC-LIKE PROTEIN"/>
    <property type="match status" value="1"/>
</dbReference>
<dbReference type="SUPFAM" id="SSF82784">
    <property type="entry name" value="OsmC-like"/>
    <property type="match status" value="1"/>
</dbReference>
<dbReference type="Gene3D" id="3.30.300.20">
    <property type="match status" value="1"/>
</dbReference>
<evidence type="ECO:0000259" key="1">
    <source>
        <dbReference type="Pfam" id="PF12146"/>
    </source>
</evidence>
<dbReference type="OrthoDB" id="9791538at2"/>
<dbReference type="Pfam" id="PF12146">
    <property type="entry name" value="Hydrolase_4"/>
    <property type="match status" value="1"/>
</dbReference>